<keyword evidence="5" id="KW-1133">Transmembrane helix</keyword>
<reference evidence="9 10" key="1">
    <citation type="submission" date="2023-11" db="EMBL/GenBank/DDBJ databases">
        <authorList>
            <person name="Okamura Y."/>
        </authorList>
    </citation>
    <scope>NUCLEOTIDE SEQUENCE [LARGE SCALE GENOMIC DNA]</scope>
</reference>
<evidence type="ECO:0000256" key="3">
    <source>
        <dbReference type="ARBA" id="ARBA00022692"/>
    </source>
</evidence>
<feature type="compositionally biased region" description="Polar residues" evidence="8">
    <location>
        <begin position="656"/>
        <end position="665"/>
    </location>
</feature>
<feature type="region of interest" description="Disordered" evidence="8">
    <location>
        <begin position="316"/>
        <end position="426"/>
    </location>
</feature>
<gene>
    <name evidence="9" type="ORF">LNINA_LOCUS7408</name>
</gene>
<protein>
    <submittedName>
        <fullName evidence="9">Uncharacterized protein</fullName>
    </submittedName>
</protein>
<dbReference type="EMBL" id="CAVLEF010000010">
    <property type="protein sequence ID" value="CAK1547973.1"/>
    <property type="molecule type" value="Genomic_DNA"/>
</dbReference>
<dbReference type="AlphaFoldDB" id="A0AAV1JIU7"/>
<dbReference type="InterPro" id="IPR019130">
    <property type="entry name" value="Macoilin"/>
</dbReference>
<feature type="region of interest" description="Disordered" evidence="8">
    <location>
        <begin position="575"/>
        <end position="630"/>
    </location>
</feature>
<feature type="region of interest" description="Disordered" evidence="8">
    <location>
        <begin position="1"/>
        <end position="69"/>
    </location>
</feature>
<keyword evidence="10" id="KW-1185">Reference proteome</keyword>
<dbReference type="Proteomes" id="UP001497472">
    <property type="component" value="Unassembled WGS sequence"/>
</dbReference>
<dbReference type="GO" id="GO:0031965">
    <property type="term" value="C:nuclear membrane"/>
    <property type="evidence" value="ECO:0007669"/>
    <property type="project" value="UniProtKB-SubCell"/>
</dbReference>
<keyword evidence="6" id="KW-0472">Membrane</keyword>
<feature type="compositionally biased region" description="Pro residues" evidence="8">
    <location>
        <begin position="597"/>
        <end position="611"/>
    </location>
</feature>
<evidence type="ECO:0000256" key="8">
    <source>
        <dbReference type="SAM" id="MobiDB-lite"/>
    </source>
</evidence>
<evidence type="ECO:0000256" key="1">
    <source>
        <dbReference type="ARBA" id="ARBA00004232"/>
    </source>
</evidence>
<keyword evidence="7" id="KW-0539">Nucleus</keyword>
<feature type="region of interest" description="Disordered" evidence="8">
    <location>
        <begin position="642"/>
        <end position="704"/>
    </location>
</feature>
<feature type="compositionally biased region" description="Basic and acidic residues" evidence="8">
    <location>
        <begin position="139"/>
        <end position="158"/>
    </location>
</feature>
<organism evidence="9 10">
    <name type="scientific">Leptosia nina</name>
    <dbReference type="NCBI Taxonomy" id="320188"/>
    <lineage>
        <taxon>Eukaryota</taxon>
        <taxon>Metazoa</taxon>
        <taxon>Ecdysozoa</taxon>
        <taxon>Arthropoda</taxon>
        <taxon>Hexapoda</taxon>
        <taxon>Insecta</taxon>
        <taxon>Pterygota</taxon>
        <taxon>Neoptera</taxon>
        <taxon>Endopterygota</taxon>
        <taxon>Lepidoptera</taxon>
        <taxon>Glossata</taxon>
        <taxon>Ditrysia</taxon>
        <taxon>Papilionoidea</taxon>
        <taxon>Pieridae</taxon>
        <taxon>Pierinae</taxon>
        <taxon>Leptosia</taxon>
    </lineage>
</organism>
<evidence type="ECO:0000313" key="9">
    <source>
        <dbReference type="EMBL" id="CAK1547973.1"/>
    </source>
</evidence>
<comment type="subcellular location">
    <subcellularLocation>
        <location evidence="1">Nucleus membrane</location>
        <topology evidence="1">Multi-pass membrane protein</topology>
    </subcellularLocation>
    <subcellularLocation>
        <location evidence="2">Rough endoplasmic reticulum membrane</location>
        <topology evidence="2">Multi-pass membrane protein</topology>
    </subcellularLocation>
</comment>
<feature type="compositionally biased region" description="Low complexity" evidence="8">
    <location>
        <begin position="116"/>
        <end position="125"/>
    </location>
</feature>
<dbReference type="GO" id="GO:0030867">
    <property type="term" value="C:rough endoplasmic reticulum membrane"/>
    <property type="evidence" value="ECO:0007669"/>
    <property type="project" value="UniProtKB-SubCell"/>
</dbReference>
<dbReference type="PANTHER" id="PTHR13289:SF3">
    <property type="entry name" value="BIFOCAL, ISOFORM F"/>
    <property type="match status" value="1"/>
</dbReference>
<sequence length="704" mass="76070">MMVETILESSQDFGMSSGPLPQWKRELLQRRAARSRPPQVPPPAPPLPLTPPPPPPPADEDEELRYGPGIVKRLKSRYLSLALREAPRRRPSVLRRAASLEHLLDERLPPPPAPAPRTSARPARPVSLAAPPRTSAAPVRRDSVKRARSVDALSRLDEPVATPSPPPLPRPPRRPAPLLRDAERPPPDVVRSTLRKFESTPVRRTAPAGRVSSVLRGLEAPPRSSTPEPRGRSPSPAAADISAIDEPEGANLSVRTKRVSKAALDGIARAGSTVRYSFESPERGSHLPPLAATNPVLLNRARLSASPRRVGVIKPMPAPALEATTSPPAKAPDSPRLETPPPDAIESVPVPRPERKDAPPSAFVEPIPRTPPTETDVKTDTSASRETTPEVDLKPEPKVTTDESKPAKKATMNGHVTPERVETKTKSLRAAGIERAWTGASANSGVEVASAGRKLRPAAPAATSVVFNFSNRKEVPDYIENDGIVLRASRRNRFKAGEAGVVVLRPEALENSSEDEESEEDRRPPSPCSVRFLNDNVLINGRSSMLSRTPHHRVRAAKLKLQFDDSLTRTFEYPSETSLCEDSPQIGHPVSPLTAPAQPPQPPQPPQPAQPTQPTLASNTHLDGCGGLARYTPSKTLADAFQLGLTRTHQQEDPASEQSEQSENSCKAEAGAEAEADVGDVRPCAAESARSWSESRTHDTDLLF</sequence>
<accession>A0AAV1JIU7</accession>
<feature type="compositionally biased region" description="Basic and acidic residues" evidence="8">
    <location>
        <begin position="693"/>
        <end position="704"/>
    </location>
</feature>
<proteinExistence type="predicted"/>
<evidence type="ECO:0000256" key="5">
    <source>
        <dbReference type="ARBA" id="ARBA00022989"/>
    </source>
</evidence>
<dbReference type="PANTHER" id="PTHR13289">
    <property type="entry name" value="PROTEIN PHOSPHATASE 1-BINDING PROTEIN BIFOCAL"/>
    <property type="match status" value="1"/>
</dbReference>
<feature type="region of interest" description="Disordered" evidence="8">
    <location>
        <begin position="504"/>
        <end position="529"/>
    </location>
</feature>
<comment type="caution">
    <text evidence="9">The sequence shown here is derived from an EMBL/GenBank/DDBJ whole genome shotgun (WGS) entry which is preliminary data.</text>
</comment>
<evidence type="ECO:0000313" key="10">
    <source>
        <dbReference type="Proteomes" id="UP001497472"/>
    </source>
</evidence>
<evidence type="ECO:0000256" key="4">
    <source>
        <dbReference type="ARBA" id="ARBA00022824"/>
    </source>
</evidence>
<name>A0AAV1JIU7_9NEOP</name>
<feature type="compositionally biased region" description="Low complexity" evidence="8">
    <location>
        <begin position="233"/>
        <end position="242"/>
    </location>
</feature>
<evidence type="ECO:0000256" key="2">
    <source>
        <dbReference type="ARBA" id="ARBA00004269"/>
    </source>
</evidence>
<evidence type="ECO:0000256" key="6">
    <source>
        <dbReference type="ARBA" id="ARBA00023136"/>
    </source>
</evidence>
<keyword evidence="3" id="KW-0812">Transmembrane</keyword>
<dbReference type="GO" id="GO:0008017">
    <property type="term" value="F:microtubule binding"/>
    <property type="evidence" value="ECO:0007669"/>
    <property type="project" value="TreeGrafter"/>
</dbReference>
<dbReference type="GO" id="GO:0006935">
    <property type="term" value="P:chemotaxis"/>
    <property type="evidence" value="ECO:0007669"/>
    <property type="project" value="TreeGrafter"/>
</dbReference>
<keyword evidence="4" id="KW-0256">Endoplasmic reticulum</keyword>
<feature type="compositionally biased region" description="Basic and acidic residues" evidence="8">
    <location>
        <begin position="387"/>
        <end position="406"/>
    </location>
</feature>
<dbReference type="GO" id="GO:0023041">
    <property type="term" value="P:neuronal signal transduction"/>
    <property type="evidence" value="ECO:0007669"/>
    <property type="project" value="InterPro"/>
</dbReference>
<feature type="compositionally biased region" description="Pro residues" evidence="8">
    <location>
        <begin position="38"/>
        <end position="57"/>
    </location>
</feature>
<feature type="region of interest" description="Disordered" evidence="8">
    <location>
        <begin position="101"/>
        <end position="249"/>
    </location>
</feature>
<evidence type="ECO:0000256" key="7">
    <source>
        <dbReference type="ARBA" id="ARBA00023242"/>
    </source>
</evidence>